<proteinExistence type="predicted"/>
<dbReference type="Pfam" id="PF16335">
    <property type="entry name" value="GtaA_6_Hairpin"/>
    <property type="match status" value="1"/>
</dbReference>
<dbReference type="RefSeq" id="XP_064660314.1">
    <property type="nucleotide sequence ID" value="XM_064801684.1"/>
</dbReference>
<feature type="chain" id="PRO_5043945234" description="Glutaminase" evidence="1">
    <location>
        <begin position="24"/>
        <end position="714"/>
    </location>
</feature>
<dbReference type="GeneID" id="89925776"/>
<evidence type="ECO:0000259" key="2">
    <source>
        <dbReference type="Pfam" id="PF16335"/>
    </source>
</evidence>
<reference evidence="4 5" key="1">
    <citation type="submission" date="2023-08" db="EMBL/GenBank/DDBJ databases">
        <title>Black Yeasts Isolated from many extreme environments.</title>
        <authorList>
            <person name="Coleine C."/>
            <person name="Stajich J.E."/>
            <person name="Selbmann L."/>
        </authorList>
    </citation>
    <scope>NUCLEOTIDE SEQUENCE [LARGE SCALE GENOMIC DNA]</scope>
    <source>
        <strain evidence="4 5">CCFEE 5935</strain>
    </source>
</reference>
<feature type="signal peptide" evidence="1">
    <location>
        <begin position="1"/>
        <end position="23"/>
    </location>
</feature>
<dbReference type="InterPro" id="IPR032514">
    <property type="entry name" value="GtaA_central"/>
</dbReference>
<evidence type="ECO:0008006" key="6">
    <source>
        <dbReference type="Google" id="ProtNLM"/>
    </source>
</evidence>
<comment type="caution">
    <text evidence="4">The sequence shown here is derived from an EMBL/GenBank/DDBJ whole genome shotgun (WGS) entry which is preliminary data.</text>
</comment>
<dbReference type="Pfam" id="PF17168">
    <property type="entry name" value="DUF5127"/>
    <property type="match status" value="1"/>
</dbReference>
<dbReference type="PANTHER" id="PTHR31987:SF14">
    <property type="entry name" value="PUTATIVE (AFU_ORTHOLOGUE AFUA_6G09910)-RELATED"/>
    <property type="match status" value="1"/>
</dbReference>
<evidence type="ECO:0000313" key="5">
    <source>
        <dbReference type="Proteomes" id="UP001337655"/>
    </source>
</evidence>
<dbReference type="PANTHER" id="PTHR31987">
    <property type="entry name" value="GLUTAMINASE A-RELATED"/>
    <property type="match status" value="1"/>
</dbReference>
<dbReference type="EMBL" id="JAVRRT010000006">
    <property type="protein sequence ID" value="KAK5171286.1"/>
    <property type="molecule type" value="Genomic_DNA"/>
</dbReference>
<sequence>MALLRRLFSTILCLYFFSLQVQCQPSFAPILPPSYPLAVKNPYLSAWLPGNQTADLPSAVPQFWTGQELTWSVIARVDGQAYSLFGVPEPVSGIKSASFKSAEYTSTHTTFTLEAGAAIFTLDFFSPVSLNDYVRQSMPFSYLIVSASGLDGAAPSLQVYSDMDNSWTGQFGENVQTNWNYALSSASTQVFTLTSGGTAMFSEVEDMAQWGTAVYCTKPSTSTISPSLGDMATVRSSFANNGSLPGDWDWKPGSVIALSHDLGAVSTHHNVTFAVGYVRQVDVNYMSTPRAGYWKSAASDINMACVRALLDFKAADAEGRALDAGIASRATAAGGGNYSDVVSLSVRQVFGAFDVTVPEEDLSKTEDVMAFVKEISSNGNVNTIDVIMPISPTLFVIAPEYIRLLLEPVMQYLDTGAWPHQYTIHDLGTHYPNATGHNDGVAEEMPVEECGNIIVLAYMYQLASGNIEWASNYASLFRQYADYLVLNGLYPTLQLSSDDGAGPVANRTGLAIKAAIALNAYGVMTGQSNYSDTGRQFADELYEQTAGTDADRTHFTLTQRDDNSWGIGYNLFLDVLLKLDTFPTEAYAMQTNYYQHVRAEAGLALDSRVDWGKTDWMNFAAATAMAEGVGNEGVRDMLVGDVHAFLASGQNTAPFSDNFFGETNGSDVAGIYNIYRARPVVGGHFALMALGGPNQNQLQASDGGYEKRSEGGGS</sequence>
<gene>
    <name evidence="4" type="ORF">LTR77_004430</name>
</gene>
<accession>A0AAV9PD37</accession>
<keyword evidence="5" id="KW-1185">Reference proteome</keyword>
<dbReference type="Proteomes" id="UP001337655">
    <property type="component" value="Unassembled WGS sequence"/>
</dbReference>
<feature type="domain" description="Glutaminase A central" evidence="2">
    <location>
        <begin position="335"/>
        <end position="687"/>
    </location>
</feature>
<dbReference type="InterPro" id="IPR033433">
    <property type="entry name" value="GtaA_N"/>
</dbReference>
<protein>
    <recommendedName>
        <fullName evidence="6">Glutaminase</fullName>
    </recommendedName>
</protein>
<evidence type="ECO:0000259" key="3">
    <source>
        <dbReference type="Pfam" id="PF17168"/>
    </source>
</evidence>
<dbReference type="InterPro" id="IPR052743">
    <property type="entry name" value="Glutaminase_GtaA"/>
</dbReference>
<keyword evidence="1" id="KW-0732">Signal</keyword>
<feature type="domain" description="Glutaminase A N-terminal" evidence="3">
    <location>
        <begin position="107"/>
        <end position="328"/>
    </location>
</feature>
<evidence type="ECO:0000256" key="1">
    <source>
        <dbReference type="SAM" id="SignalP"/>
    </source>
</evidence>
<name>A0AAV9PD37_9PEZI</name>
<dbReference type="AlphaFoldDB" id="A0AAV9PD37"/>
<evidence type="ECO:0000313" key="4">
    <source>
        <dbReference type="EMBL" id="KAK5171286.1"/>
    </source>
</evidence>
<organism evidence="4 5">
    <name type="scientific">Saxophila tyrrhenica</name>
    <dbReference type="NCBI Taxonomy" id="1690608"/>
    <lineage>
        <taxon>Eukaryota</taxon>
        <taxon>Fungi</taxon>
        <taxon>Dikarya</taxon>
        <taxon>Ascomycota</taxon>
        <taxon>Pezizomycotina</taxon>
        <taxon>Dothideomycetes</taxon>
        <taxon>Dothideomycetidae</taxon>
        <taxon>Mycosphaerellales</taxon>
        <taxon>Extremaceae</taxon>
        <taxon>Saxophila</taxon>
    </lineage>
</organism>